<keyword evidence="2 8" id="KW-0489">Methyltransferase</keyword>
<dbReference type="GeneID" id="14550563"/>
<gene>
    <name evidence="7" type="ORF">ATY89_06105</name>
    <name evidence="8" type="ORF">ATZ20_09130</name>
</gene>
<sequence length="296" mass="33985">MKCIKVHKDELNKVIKQIHVNPFFKVYYSKDYAYIPVYEEISGYDIIECNPPRKTPKLNEIINGVRSYYVIGDIALVTPKINIDKELLAKTIMETNPRIKSVFIRKKVKGELRVNQIEFAGGENKTQTIYKENGLKFLVDINKVYVNPSMSNERQKIVNEIECGKIVDLFTGYGAIAIHLARKCGYIVAGDLNLEGLLLLKESINYNKLKGEIDVVNYDAKYLPFRDKTFDLGIADNPTIVSQFKEEICRVCKEAFFYILAHSTEEASNLIGLANWVKVNDYSKDLFIFKGRIRCQ</sequence>
<dbReference type="Proteomes" id="UP000060043">
    <property type="component" value="Chromosome"/>
</dbReference>
<evidence type="ECO:0000313" key="8">
    <source>
        <dbReference type="EMBL" id="ALU32290.1"/>
    </source>
</evidence>
<reference evidence="9 10" key="1">
    <citation type="submission" date="2015-12" db="EMBL/GenBank/DDBJ databases">
        <title>A stable core within a dynamic pangenome in Sulfolobus acidocaldarius.</title>
        <authorList>
            <person name="Anderson R."/>
            <person name="Kouris A."/>
            <person name="Seward C."/>
            <person name="Campbell K."/>
            <person name="Whitaker R."/>
        </authorList>
    </citation>
    <scope>NUCLEOTIDE SEQUENCE [LARGE SCALE GENOMIC DNA]</scope>
    <source>
        <strain evidence="7 10">GG12-C01-09</strain>
        <strain evidence="8 9">NG05B_CO5_07</strain>
    </source>
</reference>
<dbReference type="InterPro" id="IPR029063">
    <property type="entry name" value="SAM-dependent_MTases_sf"/>
</dbReference>
<dbReference type="RefSeq" id="WP_011276961.1">
    <property type="nucleotide sequence ID" value="NZ_BHWZ01000001.1"/>
</dbReference>
<dbReference type="CDD" id="cd02440">
    <property type="entry name" value="AdoMet_MTases"/>
    <property type="match status" value="1"/>
</dbReference>
<protein>
    <submittedName>
        <fullName evidence="8">Methyltransferase</fullName>
    </submittedName>
</protein>
<dbReference type="STRING" id="1435377.SUSAZ_00145"/>
<dbReference type="Gene3D" id="3.30.300.110">
    <property type="entry name" value="Met-10+ protein-like domains"/>
    <property type="match status" value="1"/>
</dbReference>
<dbReference type="InterPro" id="IPR056743">
    <property type="entry name" value="TRM5-TYW2-like_MTfase"/>
</dbReference>
<evidence type="ECO:0000313" key="9">
    <source>
        <dbReference type="Proteomes" id="UP000060043"/>
    </source>
</evidence>
<dbReference type="EMBL" id="CP013695">
    <property type="protein sequence ID" value="ALU32290.1"/>
    <property type="molecule type" value="Genomic_DNA"/>
</dbReference>
<dbReference type="GO" id="GO:0002939">
    <property type="term" value="P:tRNA N1-guanine methylation"/>
    <property type="evidence" value="ECO:0007669"/>
    <property type="project" value="TreeGrafter"/>
</dbReference>
<accession>A0A0U2X1J8</accession>
<dbReference type="GO" id="GO:0005737">
    <property type="term" value="C:cytoplasm"/>
    <property type="evidence" value="ECO:0007669"/>
    <property type="project" value="TreeGrafter"/>
</dbReference>
<dbReference type="PANTHER" id="PTHR23245:SF36">
    <property type="entry name" value="TRNA (GUANINE(37)-N1)-METHYLTRANSFERASE"/>
    <property type="match status" value="1"/>
</dbReference>
<dbReference type="Pfam" id="PF25133">
    <property type="entry name" value="TYW2_N_2"/>
    <property type="match status" value="1"/>
</dbReference>
<evidence type="ECO:0000256" key="1">
    <source>
        <dbReference type="ARBA" id="ARBA00022490"/>
    </source>
</evidence>
<dbReference type="OMA" id="ANDANPW"/>
<dbReference type="Proteomes" id="UP000065473">
    <property type="component" value="Chromosome"/>
</dbReference>
<keyword evidence="5" id="KW-0819">tRNA processing</keyword>
<evidence type="ECO:0000256" key="3">
    <source>
        <dbReference type="ARBA" id="ARBA00022679"/>
    </source>
</evidence>
<evidence type="ECO:0000259" key="6">
    <source>
        <dbReference type="PROSITE" id="PS51684"/>
    </source>
</evidence>
<organism evidence="8 9">
    <name type="scientific">Sulfolobus acidocaldarius</name>
    <dbReference type="NCBI Taxonomy" id="2285"/>
    <lineage>
        <taxon>Archaea</taxon>
        <taxon>Thermoproteota</taxon>
        <taxon>Thermoprotei</taxon>
        <taxon>Sulfolobales</taxon>
        <taxon>Sulfolobaceae</taxon>
        <taxon>Sulfolobus</taxon>
    </lineage>
</organism>
<dbReference type="OrthoDB" id="8079at2157"/>
<name>A0A0U2X1J8_9CREN</name>
<dbReference type="SUPFAM" id="SSF53335">
    <property type="entry name" value="S-adenosyl-L-methionine-dependent methyltransferases"/>
    <property type="match status" value="1"/>
</dbReference>
<evidence type="ECO:0000256" key="4">
    <source>
        <dbReference type="ARBA" id="ARBA00022691"/>
    </source>
</evidence>
<dbReference type="GO" id="GO:0008175">
    <property type="term" value="F:tRNA methyltransferase activity"/>
    <property type="evidence" value="ECO:0007669"/>
    <property type="project" value="TreeGrafter"/>
</dbReference>
<evidence type="ECO:0000313" key="7">
    <source>
        <dbReference type="EMBL" id="ALU29560.1"/>
    </source>
</evidence>
<dbReference type="Pfam" id="PF02475">
    <property type="entry name" value="TRM5-TYW2_MTfase"/>
    <property type="match status" value="1"/>
</dbReference>
<dbReference type="EMBL" id="CP013694">
    <property type="protein sequence ID" value="ALU29560.1"/>
    <property type="molecule type" value="Genomic_DNA"/>
</dbReference>
<evidence type="ECO:0000256" key="2">
    <source>
        <dbReference type="ARBA" id="ARBA00022603"/>
    </source>
</evidence>
<dbReference type="AlphaFoldDB" id="A0A0U2X1J8"/>
<dbReference type="PANTHER" id="PTHR23245">
    <property type="entry name" value="TRNA METHYLTRANSFERASE"/>
    <property type="match status" value="1"/>
</dbReference>
<dbReference type="PaxDb" id="1435377-SUSAZ_00145"/>
<keyword evidence="1" id="KW-0963">Cytoplasm</keyword>
<dbReference type="InterPro" id="IPR030382">
    <property type="entry name" value="MeTrfase_TRM5/TYW2"/>
</dbReference>
<dbReference type="PROSITE" id="PS51684">
    <property type="entry name" value="SAM_MT_TRM5_TYW2"/>
    <property type="match status" value="1"/>
</dbReference>
<dbReference type="InterPro" id="IPR056744">
    <property type="entry name" value="TRM5/TYW2-like_N"/>
</dbReference>
<feature type="domain" description="SAM-dependent methyltransferase TRM5/TYW2-type" evidence="6">
    <location>
        <begin position="68"/>
        <end position="296"/>
    </location>
</feature>
<keyword evidence="4" id="KW-0949">S-adenosyl-L-methionine</keyword>
<keyword evidence="3 8" id="KW-0808">Transferase</keyword>
<dbReference type="Gene3D" id="3.40.50.150">
    <property type="entry name" value="Vaccinia Virus protein VP39"/>
    <property type="match status" value="1"/>
</dbReference>
<evidence type="ECO:0000313" key="10">
    <source>
        <dbReference type="Proteomes" id="UP000065473"/>
    </source>
</evidence>
<proteinExistence type="predicted"/>
<evidence type="ECO:0000256" key="5">
    <source>
        <dbReference type="ARBA" id="ARBA00022694"/>
    </source>
</evidence>